<dbReference type="AlphaFoldDB" id="A0A5C5FPZ9"/>
<evidence type="ECO:0000256" key="1">
    <source>
        <dbReference type="SAM" id="MobiDB-lite"/>
    </source>
</evidence>
<feature type="region of interest" description="Disordered" evidence="1">
    <location>
        <begin position="245"/>
        <end position="284"/>
    </location>
</feature>
<accession>A0A5C5FPZ9</accession>
<dbReference type="Proteomes" id="UP000311382">
    <property type="component" value="Unassembled WGS sequence"/>
</dbReference>
<evidence type="ECO:0000313" key="2">
    <source>
        <dbReference type="EMBL" id="TNY18947.1"/>
    </source>
</evidence>
<evidence type="ECO:0000313" key="3">
    <source>
        <dbReference type="Proteomes" id="UP000311382"/>
    </source>
</evidence>
<comment type="caution">
    <text evidence="2">The sequence shown here is derived from an EMBL/GenBank/DDBJ whole genome shotgun (WGS) entry which is preliminary data.</text>
</comment>
<reference evidence="2 3" key="1">
    <citation type="submission" date="2019-03" db="EMBL/GenBank/DDBJ databases">
        <title>Rhodosporidium diobovatum UCD-FST 08-225 genome sequencing, assembly, and annotation.</title>
        <authorList>
            <person name="Fakankun I.U."/>
            <person name="Fristensky B."/>
            <person name="Levin D.B."/>
        </authorList>
    </citation>
    <scope>NUCLEOTIDE SEQUENCE [LARGE SCALE GENOMIC DNA]</scope>
    <source>
        <strain evidence="2 3">UCD-FST 08-225</strain>
    </source>
</reference>
<dbReference type="OrthoDB" id="2570975at2759"/>
<name>A0A5C5FPZ9_9BASI</name>
<gene>
    <name evidence="2" type="ORF">DMC30DRAFT_424908</name>
</gene>
<sequence length="360" mass="37865">MSPCAAASSSSSSRPSTSSASLFSCKNSVSTSLSAEDYSPRPLPAQATLPVLDSHTKASTIRLPLQLPAPPCDLNEVDVSRLVVDTELEGAPVGFAVGRLRQLGATLLTATTSTCLHIPPGPTLSQYLRVSSPDSSPPVPSIYLPSHVFAIHSSDSPRTLLLPVHGLLWAASSAHLGILSSRAEKQPAHPSLPSTPRPQDGQVHLPVVELTLPSSSAFPLLQGWVYLRSPSLLLSALLPQPPASPATAATTITSSPPSSLSHLLNPSCPERTPSAPATPPQTPEELTRALASLPSLVLLRHVHLVHGLWQDTVALGVWDEELWRAMGVAWRILVAALALKERSRRMASPASGDEGDTQGA</sequence>
<feature type="compositionally biased region" description="Low complexity" evidence="1">
    <location>
        <begin position="1"/>
        <end position="21"/>
    </location>
</feature>
<feature type="region of interest" description="Disordered" evidence="1">
    <location>
        <begin position="182"/>
        <end position="201"/>
    </location>
</feature>
<keyword evidence="3" id="KW-1185">Reference proteome</keyword>
<protein>
    <recommendedName>
        <fullName evidence="4">Clp1-like protein</fullName>
    </recommendedName>
</protein>
<proteinExistence type="predicted"/>
<evidence type="ECO:0008006" key="4">
    <source>
        <dbReference type="Google" id="ProtNLM"/>
    </source>
</evidence>
<feature type="region of interest" description="Disordered" evidence="1">
    <location>
        <begin position="1"/>
        <end position="23"/>
    </location>
</feature>
<feature type="compositionally biased region" description="Low complexity" evidence="1">
    <location>
        <begin position="245"/>
        <end position="275"/>
    </location>
</feature>
<dbReference type="EMBL" id="SOZI01000115">
    <property type="protein sequence ID" value="TNY18947.1"/>
    <property type="molecule type" value="Genomic_DNA"/>
</dbReference>
<organism evidence="2 3">
    <name type="scientific">Rhodotorula diobovata</name>
    <dbReference type="NCBI Taxonomy" id="5288"/>
    <lineage>
        <taxon>Eukaryota</taxon>
        <taxon>Fungi</taxon>
        <taxon>Dikarya</taxon>
        <taxon>Basidiomycota</taxon>
        <taxon>Pucciniomycotina</taxon>
        <taxon>Microbotryomycetes</taxon>
        <taxon>Sporidiobolales</taxon>
        <taxon>Sporidiobolaceae</taxon>
        <taxon>Rhodotorula</taxon>
    </lineage>
</organism>